<feature type="region of interest" description="Disordered" evidence="1">
    <location>
        <begin position="1"/>
        <end position="90"/>
    </location>
</feature>
<feature type="compositionally biased region" description="Basic and acidic residues" evidence="1">
    <location>
        <begin position="161"/>
        <end position="172"/>
    </location>
</feature>
<accession>A0AAD9ZDI3</accession>
<feature type="region of interest" description="Disordered" evidence="1">
    <location>
        <begin position="139"/>
        <end position="191"/>
    </location>
</feature>
<evidence type="ECO:0000256" key="1">
    <source>
        <dbReference type="SAM" id="MobiDB-lite"/>
    </source>
</evidence>
<gene>
    <name evidence="2" type="ORF">OEA41_007805</name>
</gene>
<dbReference type="Proteomes" id="UP001276659">
    <property type="component" value="Unassembled WGS sequence"/>
</dbReference>
<name>A0AAD9ZDI3_9LECA</name>
<sequence>MPDDYIPTRKEDHHVDSSGRQPSDEDALPWEQPTTEAPDELQRIQPQPTRLKHRATPKIKLPTGETITEHQKSRRVHHAGFPPITQASPKDIQQEDIIKHWPNHLWGPLLLQIAALWTPKEISKMTPIKFGPNSVVKRVKAARNQEGQDSVRANKRKRQPASKDAESSDELQRLPQPEVPFVSVKAGCKMR</sequence>
<dbReference type="EMBL" id="JASNWA010000004">
    <property type="protein sequence ID" value="KAK3176482.1"/>
    <property type="molecule type" value="Genomic_DNA"/>
</dbReference>
<organism evidence="2 3">
    <name type="scientific">Lepraria neglecta</name>
    <dbReference type="NCBI Taxonomy" id="209136"/>
    <lineage>
        <taxon>Eukaryota</taxon>
        <taxon>Fungi</taxon>
        <taxon>Dikarya</taxon>
        <taxon>Ascomycota</taxon>
        <taxon>Pezizomycotina</taxon>
        <taxon>Lecanoromycetes</taxon>
        <taxon>OSLEUM clade</taxon>
        <taxon>Lecanoromycetidae</taxon>
        <taxon>Lecanorales</taxon>
        <taxon>Lecanorineae</taxon>
        <taxon>Stereocaulaceae</taxon>
        <taxon>Lepraria</taxon>
    </lineage>
</organism>
<feature type="compositionally biased region" description="Basic and acidic residues" evidence="1">
    <location>
        <begin position="1"/>
        <end position="17"/>
    </location>
</feature>
<comment type="caution">
    <text evidence="2">The sequence shown here is derived from an EMBL/GenBank/DDBJ whole genome shotgun (WGS) entry which is preliminary data.</text>
</comment>
<proteinExistence type="predicted"/>
<dbReference type="AlphaFoldDB" id="A0AAD9ZDI3"/>
<keyword evidence="3" id="KW-1185">Reference proteome</keyword>
<evidence type="ECO:0000313" key="2">
    <source>
        <dbReference type="EMBL" id="KAK3176482.1"/>
    </source>
</evidence>
<reference evidence="2" key="1">
    <citation type="submission" date="2022-11" db="EMBL/GenBank/DDBJ databases">
        <title>Chromosomal genome sequence assembly and mating type (MAT) locus characterization of the leprose asexual lichenized fungus Lepraria neglecta (Nyl.) Erichsen.</title>
        <authorList>
            <person name="Allen J.L."/>
            <person name="Pfeffer B."/>
        </authorList>
    </citation>
    <scope>NUCLEOTIDE SEQUENCE</scope>
    <source>
        <strain evidence="2">Allen 5258</strain>
    </source>
</reference>
<protein>
    <submittedName>
        <fullName evidence="2">Uncharacterized protein</fullName>
    </submittedName>
</protein>
<evidence type="ECO:0000313" key="3">
    <source>
        <dbReference type="Proteomes" id="UP001276659"/>
    </source>
</evidence>